<dbReference type="STRING" id="188915.AWC02_06905"/>
<keyword evidence="1" id="KW-1133">Transmembrane helix</keyword>
<dbReference type="AlphaFoldDB" id="A0A1X1TXL3"/>
<feature type="transmembrane region" description="Helical" evidence="1">
    <location>
        <begin position="28"/>
        <end position="48"/>
    </location>
</feature>
<accession>A0A1X1TXL3</accession>
<dbReference type="Proteomes" id="UP000193465">
    <property type="component" value="Unassembled WGS sequence"/>
</dbReference>
<reference evidence="2 3" key="1">
    <citation type="submission" date="2016-01" db="EMBL/GenBank/DDBJ databases">
        <title>The new phylogeny of the genus Mycobacterium.</title>
        <authorList>
            <person name="Tarcisio F."/>
            <person name="Conor M."/>
            <person name="Antonella G."/>
            <person name="Elisabetta G."/>
            <person name="Giulia F.S."/>
            <person name="Sara T."/>
            <person name="Anna F."/>
            <person name="Clotilde B."/>
            <person name="Roberto B."/>
            <person name="Veronica D.S."/>
            <person name="Fabio R."/>
            <person name="Monica P."/>
            <person name="Olivier J."/>
            <person name="Enrico T."/>
            <person name="Nicola S."/>
        </authorList>
    </citation>
    <scope>NUCLEOTIDE SEQUENCE [LARGE SCALE GENOMIC DNA]</scope>
    <source>
        <strain evidence="2 3">ATCC 27353</strain>
    </source>
</reference>
<organism evidence="2 3">
    <name type="scientific">Mycolicibacter engbaekii</name>
    <dbReference type="NCBI Taxonomy" id="188915"/>
    <lineage>
        <taxon>Bacteria</taxon>
        <taxon>Bacillati</taxon>
        <taxon>Actinomycetota</taxon>
        <taxon>Actinomycetes</taxon>
        <taxon>Mycobacteriales</taxon>
        <taxon>Mycobacteriaceae</taxon>
        <taxon>Mycolicibacter</taxon>
    </lineage>
</organism>
<evidence type="ECO:0000313" key="3">
    <source>
        <dbReference type="Proteomes" id="UP000193465"/>
    </source>
</evidence>
<gene>
    <name evidence="2" type="ORF">AWC02_06905</name>
</gene>
<protein>
    <recommendedName>
        <fullName evidence="4">UsfY protein</fullName>
    </recommendedName>
</protein>
<comment type="caution">
    <text evidence="2">The sequence shown here is derived from an EMBL/GenBank/DDBJ whole genome shotgun (WGS) entry which is preliminary data.</text>
</comment>
<keyword evidence="3" id="KW-1185">Reference proteome</keyword>
<evidence type="ECO:0008006" key="4">
    <source>
        <dbReference type="Google" id="ProtNLM"/>
    </source>
</evidence>
<name>A0A1X1TXL3_9MYCO</name>
<proteinExistence type="predicted"/>
<feature type="transmembrane region" description="Helical" evidence="1">
    <location>
        <begin position="55"/>
        <end position="76"/>
    </location>
</feature>
<keyword evidence="1" id="KW-0472">Membrane</keyword>
<dbReference type="EMBL" id="LQOT01000024">
    <property type="protein sequence ID" value="ORV49321.1"/>
    <property type="molecule type" value="Genomic_DNA"/>
</dbReference>
<evidence type="ECO:0000256" key="1">
    <source>
        <dbReference type="SAM" id="Phobius"/>
    </source>
</evidence>
<keyword evidence="1" id="KW-0812">Transmembrane</keyword>
<sequence length="92" mass="9954">MDDTEEGMDLRRTTRPRTGLVFKDGHELPALAVLLMATAALVGALCAAAQQNGEWTLGFGIVALVLAIVGSIWFYITRHRATHPAGGHHRHP</sequence>
<evidence type="ECO:0000313" key="2">
    <source>
        <dbReference type="EMBL" id="ORV49321.1"/>
    </source>
</evidence>